<proteinExistence type="predicted"/>
<organism evidence="2 3">
    <name type="scientific">Sphaeroforma arctica JP610</name>
    <dbReference type="NCBI Taxonomy" id="667725"/>
    <lineage>
        <taxon>Eukaryota</taxon>
        <taxon>Ichthyosporea</taxon>
        <taxon>Ichthyophonida</taxon>
        <taxon>Sphaeroforma</taxon>
    </lineage>
</organism>
<name>A0A0L0F3I8_9EUKA</name>
<dbReference type="EMBL" id="KQ249169">
    <property type="protein sequence ID" value="KNC71257.1"/>
    <property type="molecule type" value="Genomic_DNA"/>
</dbReference>
<evidence type="ECO:0000313" key="3">
    <source>
        <dbReference type="Proteomes" id="UP000054560"/>
    </source>
</evidence>
<protein>
    <recommendedName>
        <fullName evidence="1">Target of rapamycin complex 2 subunit MAPKAP1-like Ras-binding domain-containing protein</fullName>
    </recommendedName>
</protein>
<dbReference type="Proteomes" id="UP000054560">
    <property type="component" value="Unassembled WGS sequence"/>
</dbReference>
<feature type="domain" description="Target of rapamycin complex 2 subunit MAPKAP1-like Ras-binding" evidence="1">
    <location>
        <begin position="3"/>
        <end position="51"/>
    </location>
</feature>
<evidence type="ECO:0000259" key="1">
    <source>
        <dbReference type="Pfam" id="PF25322"/>
    </source>
</evidence>
<dbReference type="AlphaFoldDB" id="A0A0L0F3I8"/>
<dbReference type="InterPro" id="IPR057339">
    <property type="entry name" value="RBD_SIN1"/>
</dbReference>
<keyword evidence="3" id="KW-1185">Reference proteome</keyword>
<sequence>LQKRRALSKDDQTKEGDDKSEYCLEMQLHPGQPLNVKATLRSFNTLEFVLIHKH</sequence>
<evidence type="ECO:0000313" key="2">
    <source>
        <dbReference type="EMBL" id="KNC71257.1"/>
    </source>
</evidence>
<dbReference type="GeneID" id="25916709"/>
<dbReference type="Pfam" id="PF25322">
    <property type="entry name" value="RBD_SIN1"/>
    <property type="match status" value="1"/>
</dbReference>
<feature type="non-terminal residue" evidence="2">
    <location>
        <position position="54"/>
    </location>
</feature>
<accession>A0A0L0F3I8</accession>
<feature type="non-terminal residue" evidence="2">
    <location>
        <position position="1"/>
    </location>
</feature>
<reference evidence="2 3" key="1">
    <citation type="submission" date="2011-02" db="EMBL/GenBank/DDBJ databases">
        <title>The Genome Sequence of Sphaeroforma arctica JP610.</title>
        <authorList>
            <consortium name="The Broad Institute Genome Sequencing Platform"/>
            <person name="Russ C."/>
            <person name="Cuomo C."/>
            <person name="Young S.K."/>
            <person name="Zeng Q."/>
            <person name="Gargeya S."/>
            <person name="Alvarado L."/>
            <person name="Berlin A."/>
            <person name="Chapman S.B."/>
            <person name="Chen Z."/>
            <person name="Freedman E."/>
            <person name="Gellesch M."/>
            <person name="Goldberg J."/>
            <person name="Griggs A."/>
            <person name="Gujja S."/>
            <person name="Heilman E."/>
            <person name="Heiman D."/>
            <person name="Howarth C."/>
            <person name="Mehta T."/>
            <person name="Neiman D."/>
            <person name="Pearson M."/>
            <person name="Roberts A."/>
            <person name="Saif S."/>
            <person name="Shea T."/>
            <person name="Shenoy N."/>
            <person name="Sisk P."/>
            <person name="Stolte C."/>
            <person name="Sykes S."/>
            <person name="White J."/>
            <person name="Yandava C."/>
            <person name="Burger G."/>
            <person name="Gray M.W."/>
            <person name="Holland P.W.H."/>
            <person name="King N."/>
            <person name="Lang F.B.F."/>
            <person name="Roger A.J."/>
            <person name="Ruiz-Trillo I."/>
            <person name="Haas B."/>
            <person name="Nusbaum C."/>
            <person name="Birren B."/>
        </authorList>
    </citation>
    <scope>NUCLEOTIDE SEQUENCE [LARGE SCALE GENOMIC DNA]</scope>
    <source>
        <strain evidence="2 3">JP610</strain>
    </source>
</reference>
<dbReference type="RefSeq" id="XP_014145159.1">
    <property type="nucleotide sequence ID" value="XM_014289684.1"/>
</dbReference>
<gene>
    <name evidence="2" type="ORF">SARC_16205</name>
</gene>